<feature type="domain" description="UDP-galactopyranose mutase C-terminal" evidence="1">
    <location>
        <begin position="114"/>
        <end position="315"/>
    </location>
</feature>
<dbReference type="Gene3D" id="3.40.50.720">
    <property type="entry name" value="NAD(P)-binding Rossmann-like Domain"/>
    <property type="match status" value="3"/>
</dbReference>
<dbReference type="SUPFAM" id="SSF51971">
    <property type="entry name" value="Nucleotide-binding domain"/>
    <property type="match status" value="1"/>
</dbReference>
<gene>
    <name evidence="2" type="ORF">ACFTOW_13715</name>
</gene>
<dbReference type="EMBL" id="JBHUDD010000108">
    <property type="protein sequence ID" value="MFD1510454.1"/>
    <property type="molecule type" value="Genomic_DNA"/>
</dbReference>
<evidence type="ECO:0000313" key="3">
    <source>
        <dbReference type="Proteomes" id="UP001597186"/>
    </source>
</evidence>
<dbReference type="Pfam" id="PF03275">
    <property type="entry name" value="GLF"/>
    <property type="match status" value="1"/>
</dbReference>
<dbReference type="PANTHER" id="PTHR21197:SF0">
    <property type="entry name" value="UDP-GALACTOPYRANOSE MUTASE"/>
    <property type="match status" value="1"/>
</dbReference>
<dbReference type="SUPFAM" id="SSF54373">
    <property type="entry name" value="FAD-linked reductases, C-terminal domain"/>
    <property type="match status" value="1"/>
</dbReference>
<reference evidence="3" key="1">
    <citation type="journal article" date="2019" name="Int. J. Syst. Evol. Microbiol.">
        <title>The Global Catalogue of Microorganisms (GCM) 10K type strain sequencing project: providing services to taxonomists for standard genome sequencing and annotation.</title>
        <authorList>
            <consortium name="The Broad Institute Genomics Platform"/>
            <consortium name="The Broad Institute Genome Sequencing Center for Infectious Disease"/>
            <person name="Wu L."/>
            <person name="Ma J."/>
        </authorList>
    </citation>
    <scope>NUCLEOTIDE SEQUENCE [LARGE SCALE GENOMIC DNA]</scope>
    <source>
        <strain evidence="3">CGMCC 1.12477</strain>
    </source>
</reference>
<dbReference type="Proteomes" id="UP001597186">
    <property type="component" value="Unassembled WGS sequence"/>
</dbReference>
<organism evidence="2 3">
    <name type="scientific">Lacimonas salitolerans</name>
    <dbReference type="NCBI Taxonomy" id="1323750"/>
    <lineage>
        <taxon>Bacteria</taxon>
        <taxon>Pseudomonadati</taxon>
        <taxon>Pseudomonadota</taxon>
        <taxon>Alphaproteobacteria</taxon>
        <taxon>Rhodobacterales</taxon>
        <taxon>Paracoccaceae</taxon>
        <taxon>Lacimonas</taxon>
    </lineage>
</organism>
<name>A0ABW4EL24_9RHOB</name>
<accession>A0ABW4EL24</accession>
<comment type="caution">
    <text evidence="2">The sequence shown here is derived from an EMBL/GenBank/DDBJ whole genome shotgun (WGS) entry which is preliminary data.</text>
</comment>
<proteinExistence type="predicted"/>
<dbReference type="PANTHER" id="PTHR21197">
    <property type="entry name" value="UDP-GALACTOPYRANOSE MUTASE"/>
    <property type="match status" value="1"/>
</dbReference>
<dbReference type="Pfam" id="PF13450">
    <property type="entry name" value="NAD_binding_8"/>
    <property type="match status" value="1"/>
</dbReference>
<evidence type="ECO:0000259" key="1">
    <source>
        <dbReference type="Pfam" id="PF03275"/>
    </source>
</evidence>
<sequence length="339" mass="39828">MKNVLVIGAGLSGVTVARQLAHRGCRVTVIDQKNHVGGHCFDYEDSTGIRVHKFGPHIFHTSNKRVTDWLSRFTEWVDYEHRVVAELKSGEFVPFPPNLNTMKFIHSDDIINTFYRPYSEKMWGVTLEEINPNIFHRVPMRQDFEDRYFPKSSFQKFPKYGYTNLVSEILSHKLITVKLGTPFSKEMMFNYDFTFNSMSIDEFFDYKYGMLPYRSIRFHHKVYQVEKLTIFPVVNYTNNSSFTRRTEWKNFPGHGFNGDLTLVTEEEPCDFRDNDFQRYYPISDPKGENRILYNRYKSEIPSNMVFIGRCGMYVYINMDQAISSALSISQKVLLEWGAV</sequence>
<dbReference type="RefSeq" id="WP_379916647.1">
    <property type="nucleotide sequence ID" value="NZ_JBHUDD010000108.1"/>
</dbReference>
<evidence type="ECO:0000313" key="2">
    <source>
        <dbReference type="EMBL" id="MFD1510454.1"/>
    </source>
</evidence>
<protein>
    <submittedName>
        <fullName evidence="2">FAD-dependent oxidoreductase</fullName>
    </submittedName>
</protein>
<keyword evidence="3" id="KW-1185">Reference proteome</keyword>
<dbReference type="InterPro" id="IPR015899">
    <property type="entry name" value="UDP-GalPyranose_mutase_C"/>
</dbReference>